<comment type="similarity">
    <text evidence="3">Belongs to the acylphosphatase family.</text>
</comment>
<evidence type="ECO:0000256" key="1">
    <source>
        <dbReference type="PROSITE-ProRule" id="PRU00520"/>
    </source>
</evidence>
<dbReference type="InterPro" id="IPR036046">
    <property type="entry name" value="Acylphosphatase-like_dom_sf"/>
</dbReference>
<dbReference type="PROSITE" id="PS51160">
    <property type="entry name" value="ACYLPHOSPHATASE_3"/>
    <property type="match status" value="1"/>
</dbReference>
<reference evidence="7 8" key="1">
    <citation type="journal article" date="2015" name="Appl. Environ. Microbiol.">
        <title>Nanoarchaeota, Their Sulfolobales Host, and Nanoarchaeota Virus Distribution across Yellowstone National Park Hot Springs.</title>
        <authorList>
            <person name="Munson-McGee J.H."/>
            <person name="Field E.K."/>
            <person name="Bateson M."/>
            <person name="Rooney C."/>
            <person name="Stepanauskas R."/>
            <person name="Young M.J."/>
        </authorList>
    </citation>
    <scope>NUCLEOTIDE SEQUENCE [LARGE SCALE GENOMIC DNA]</scope>
    <source>
        <strain evidence="5">SCGC AB-777_F03</strain>
        <strain evidence="7">SCGC AB-777_O03</strain>
    </source>
</reference>
<dbReference type="GO" id="GO:0003998">
    <property type="term" value="F:acylphosphatase activity"/>
    <property type="evidence" value="ECO:0007669"/>
    <property type="project" value="UniProtKB-EC"/>
</dbReference>
<evidence type="ECO:0000313" key="6">
    <source>
        <dbReference type="EMBL" id="PVU68556.1"/>
    </source>
</evidence>
<dbReference type="EMBL" id="QEFP02000019">
    <property type="protein sequence ID" value="MCC5447296.1"/>
    <property type="molecule type" value="Genomic_DNA"/>
</dbReference>
<dbReference type="EMBL" id="QEFP01000008">
    <property type="protein sequence ID" value="PVU68556.1"/>
    <property type="molecule type" value="Genomic_DNA"/>
</dbReference>
<dbReference type="PROSITE" id="PS00150">
    <property type="entry name" value="ACYLPHOSPHATASE_1"/>
    <property type="match status" value="1"/>
</dbReference>
<dbReference type="EMBL" id="QEFH01000032">
    <property type="protein sequence ID" value="PVU70190.1"/>
    <property type="molecule type" value="Genomic_DNA"/>
</dbReference>
<feature type="active site" evidence="1">
    <location>
        <position position="18"/>
    </location>
</feature>
<reference evidence="7" key="2">
    <citation type="submission" date="2017-05" db="EMBL/GenBank/DDBJ databases">
        <authorList>
            <person name="Song R."/>
            <person name="Chenine A.L."/>
            <person name="Ruprecht R.M."/>
        </authorList>
    </citation>
    <scope>NUCLEOTIDE SEQUENCE</scope>
    <source>
        <strain evidence="6">SCGC AB-777_F03</strain>
        <strain evidence="7">SCGC AB-777_O03</strain>
    </source>
</reference>
<dbReference type="Gene3D" id="3.30.70.100">
    <property type="match status" value="1"/>
</dbReference>
<dbReference type="Proteomes" id="UP000245908">
    <property type="component" value="Unassembled WGS sequence"/>
</dbReference>
<accession>A0A2T9WQT6</accession>
<evidence type="ECO:0000313" key="8">
    <source>
        <dbReference type="Proteomes" id="UP000245908"/>
    </source>
</evidence>
<dbReference type="InterPro" id="IPR001792">
    <property type="entry name" value="Acylphosphatase-like_dom"/>
</dbReference>
<organism evidence="7 8">
    <name type="scientific">Nanobsidianus stetteri</name>
    <dbReference type="NCBI Taxonomy" id="1294122"/>
    <lineage>
        <taxon>Archaea</taxon>
        <taxon>Nanobdellota</taxon>
        <taxon>Candidatus Nanoarchaeia</taxon>
        <taxon>Nanoarchaeales</taxon>
        <taxon>Nanopusillaceae</taxon>
        <taxon>Candidatus Nanobsidianus</taxon>
    </lineage>
</organism>
<dbReference type="AlphaFoldDB" id="A0A2T9WQT6"/>
<evidence type="ECO:0000313" key="7">
    <source>
        <dbReference type="EMBL" id="PVU70190.1"/>
    </source>
</evidence>
<dbReference type="Proteomes" id="UP000245509">
    <property type="component" value="Unassembled WGS sequence"/>
</dbReference>
<comment type="catalytic activity">
    <reaction evidence="1 2">
        <text>an acyl phosphate + H2O = a carboxylate + phosphate + H(+)</text>
        <dbReference type="Rhea" id="RHEA:14965"/>
        <dbReference type="ChEBI" id="CHEBI:15377"/>
        <dbReference type="ChEBI" id="CHEBI:15378"/>
        <dbReference type="ChEBI" id="CHEBI:29067"/>
        <dbReference type="ChEBI" id="CHEBI:43474"/>
        <dbReference type="ChEBI" id="CHEBI:59918"/>
        <dbReference type="EC" id="3.6.1.7"/>
    </reaction>
</comment>
<proteinExistence type="inferred from homology"/>
<dbReference type="PRINTS" id="PR00112">
    <property type="entry name" value="ACYLPHPHTASE"/>
</dbReference>
<evidence type="ECO:0000256" key="2">
    <source>
        <dbReference type="RuleBase" id="RU000553"/>
    </source>
</evidence>
<dbReference type="PANTHER" id="PTHR47268">
    <property type="entry name" value="ACYLPHOSPHATASE"/>
    <property type="match status" value="1"/>
</dbReference>
<feature type="active site" evidence="1">
    <location>
        <position position="36"/>
    </location>
</feature>
<evidence type="ECO:0000256" key="3">
    <source>
        <dbReference type="RuleBase" id="RU004168"/>
    </source>
</evidence>
<protein>
    <recommendedName>
        <fullName evidence="1 2">Acylphosphatase</fullName>
        <ecNumber evidence="1 2">3.6.1.7</ecNumber>
    </recommendedName>
</protein>
<feature type="domain" description="Acylphosphatase-like" evidence="4">
    <location>
        <begin position="3"/>
        <end position="89"/>
    </location>
</feature>
<reference evidence="5" key="3">
    <citation type="submission" date="2017-05" db="EMBL/GenBank/DDBJ databases">
        <authorList>
            <person name="Munson-Mcgee J.H."/>
        </authorList>
    </citation>
    <scope>NUCLEOTIDE SEQUENCE</scope>
    <source>
        <strain evidence="5">SCGC AB-777_F03</strain>
    </source>
</reference>
<dbReference type="EC" id="3.6.1.7" evidence="1 2"/>
<dbReference type="InterPro" id="IPR020456">
    <property type="entry name" value="Acylphosphatase"/>
</dbReference>
<name>A0A2T9WQT6_NANST</name>
<sequence>MKAVKVIIYGKVQGVGFRNFVFLHAKKLNIKGYVKNNPDGTVEAVFEGDEDNINKMIELCKRGPERARVDKIDIKDIEINNYQDFRIIR</sequence>
<dbReference type="Pfam" id="PF00708">
    <property type="entry name" value="Acylphosphatase"/>
    <property type="match status" value="1"/>
</dbReference>
<gene>
    <name evidence="5" type="ORF">DDW03_002680</name>
    <name evidence="6" type="ORF">DDW03_02070</name>
    <name evidence="7" type="ORF">DDW05_03085</name>
</gene>
<dbReference type="PANTHER" id="PTHR47268:SF4">
    <property type="entry name" value="ACYLPHOSPHATASE"/>
    <property type="match status" value="1"/>
</dbReference>
<dbReference type="PROSITE" id="PS00151">
    <property type="entry name" value="ACYLPHOSPHATASE_2"/>
    <property type="match status" value="1"/>
</dbReference>
<dbReference type="RefSeq" id="WP_228615519.1">
    <property type="nucleotide sequence ID" value="NZ_QEFP02000019.1"/>
</dbReference>
<comment type="caution">
    <text evidence="7">The sequence shown here is derived from an EMBL/GenBank/DDBJ whole genome shotgun (WGS) entry which is preliminary data.</text>
</comment>
<reference evidence="5" key="4">
    <citation type="submission" date="2021-11" db="EMBL/GenBank/DDBJ databases">
        <authorList>
            <person name="Munson-Mcgee J."/>
            <person name="Field E."/>
            <person name="Bateson M."/>
            <person name="Rooney C."/>
            <person name="Stepanauskas R."/>
            <person name="Young M."/>
        </authorList>
    </citation>
    <scope>NUCLEOTIDE SEQUENCE</scope>
    <source>
        <strain evidence="5">SCGC AB-777_F03</strain>
    </source>
</reference>
<evidence type="ECO:0000259" key="4">
    <source>
        <dbReference type="PROSITE" id="PS51160"/>
    </source>
</evidence>
<keyword evidence="1 2" id="KW-0378">Hydrolase</keyword>
<dbReference type="SUPFAM" id="SSF54975">
    <property type="entry name" value="Acylphosphatase/BLUF domain-like"/>
    <property type="match status" value="1"/>
</dbReference>
<evidence type="ECO:0000313" key="5">
    <source>
        <dbReference type="EMBL" id="MCC5447296.1"/>
    </source>
</evidence>
<dbReference type="InterPro" id="IPR017968">
    <property type="entry name" value="Acylphosphatase_CS"/>
</dbReference>